<sequence length="86" mass="9602">MGAKIGKLINDDSDVKELDDWDPELGEDDDTSATWDSSSSSDGETADNDDFCTPTHDIGYSNDPYYVEKRMVAGSNQFVYNIVKRK</sequence>
<dbReference type="KEGG" id="cel:CELE_Y75B8A.23"/>
<dbReference type="WormBase" id="Y75B8A.23">
    <property type="protein sequence ID" value="CE23034"/>
    <property type="gene ID" value="WBGene00013556"/>
</dbReference>
<dbReference type="FunCoup" id="Q9XW64">
    <property type="interactions" value="1540"/>
</dbReference>
<feature type="compositionally biased region" description="Basic and acidic residues" evidence="1">
    <location>
        <begin position="9"/>
        <end position="18"/>
    </location>
</feature>
<keyword evidence="3" id="KW-1185">Reference proteome</keyword>
<reference evidence="2 3" key="1">
    <citation type="journal article" date="1998" name="Science">
        <title>Genome sequence of the nematode C. elegans: a platform for investigating biology.</title>
        <authorList>
            <consortium name="The C. elegans sequencing consortium"/>
            <person name="Sulson J.E."/>
            <person name="Waterston R."/>
        </authorList>
    </citation>
    <scope>NUCLEOTIDE SEQUENCE [LARGE SCALE GENOMIC DNA]</scope>
    <source>
        <strain evidence="2 3">Bristol N2</strain>
    </source>
</reference>
<feature type="compositionally biased region" description="Acidic residues" evidence="1">
    <location>
        <begin position="19"/>
        <end position="31"/>
    </location>
</feature>
<dbReference type="PaxDb" id="6239-Y75B8A.23"/>
<gene>
    <name evidence="2" type="ORF">CELE_Y75B8A.23</name>
    <name evidence="2 4" type="ORF">Y75B8A.23</name>
</gene>
<dbReference type="HOGENOM" id="CLU_2500041_0_0_1"/>
<accession>Q9XW64</accession>
<dbReference type="GO" id="GO:0016301">
    <property type="term" value="F:kinase activity"/>
    <property type="evidence" value="ECO:0007669"/>
    <property type="project" value="UniProtKB-KW"/>
</dbReference>
<dbReference type="Proteomes" id="UP000001940">
    <property type="component" value="Chromosome III"/>
</dbReference>
<keyword evidence="2" id="KW-0808">Transferase</keyword>
<dbReference type="STRING" id="6239.Y75B8A.23.1"/>
<dbReference type="OMA" id="DYCTSEY"/>
<protein>
    <submittedName>
        <fullName evidence="2">Protein kinase domain-containing protein</fullName>
    </submittedName>
</protein>
<name>Q9XW64_CAEEL</name>
<dbReference type="OrthoDB" id="5853784at2759"/>
<feature type="region of interest" description="Disordered" evidence="1">
    <location>
        <begin position="1"/>
        <end position="54"/>
    </location>
</feature>
<proteinExistence type="predicted"/>
<dbReference type="UCSC" id="Y75B8A.23">
    <property type="organism name" value="c. elegans"/>
</dbReference>
<dbReference type="InParanoid" id="Q9XW64"/>
<evidence type="ECO:0000313" key="4">
    <source>
        <dbReference type="WormBase" id="Y75B8A.23"/>
    </source>
</evidence>
<dbReference type="RefSeq" id="NP_499595.1">
    <property type="nucleotide sequence ID" value="NM_067194.1"/>
</dbReference>
<dbReference type="PIR" id="T27405">
    <property type="entry name" value="T27405"/>
</dbReference>
<evidence type="ECO:0000256" key="1">
    <source>
        <dbReference type="SAM" id="MobiDB-lite"/>
    </source>
</evidence>
<dbReference type="CTD" id="190709"/>
<organism evidence="2 3">
    <name type="scientific">Caenorhabditis elegans</name>
    <dbReference type="NCBI Taxonomy" id="6239"/>
    <lineage>
        <taxon>Eukaryota</taxon>
        <taxon>Metazoa</taxon>
        <taxon>Ecdysozoa</taxon>
        <taxon>Nematoda</taxon>
        <taxon>Chromadorea</taxon>
        <taxon>Rhabditida</taxon>
        <taxon>Rhabditina</taxon>
        <taxon>Rhabditomorpha</taxon>
        <taxon>Rhabditoidea</taxon>
        <taxon>Rhabditidae</taxon>
        <taxon>Peloderinae</taxon>
        <taxon>Caenorhabditis</taxon>
    </lineage>
</organism>
<keyword evidence="2" id="KW-0418">Kinase</keyword>
<feature type="compositionally biased region" description="Low complexity" evidence="1">
    <location>
        <begin position="32"/>
        <end position="43"/>
    </location>
</feature>
<dbReference type="Bgee" id="WBGene00013556">
    <property type="expression patterns" value="Expressed in embryo and 3 other cell types or tissues"/>
</dbReference>
<dbReference type="AlphaFoldDB" id="Q9XW64"/>
<dbReference type="eggNOG" id="ENOG502TJA6">
    <property type="taxonomic scope" value="Eukaryota"/>
</dbReference>
<dbReference type="AGR" id="WB:WBGene00013556"/>
<evidence type="ECO:0000313" key="2">
    <source>
        <dbReference type="EMBL" id="CAA22107.1"/>
    </source>
</evidence>
<dbReference type="GeneID" id="190709"/>
<dbReference type="EMBL" id="BX284603">
    <property type="protein sequence ID" value="CAA22107.1"/>
    <property type="molecule type" value="Genomic_DNA"/>
</dbReference>
<evidence type="ECO:0000313" key="3">
    <source>
        <dbReference type="Proteomes" id="UP000001940"/>
    </source>
</evidence>